<dbReference type="EMBL" id="CAJNOO010001118">
    <property type="protein sequence ID" value="CAF1099332.1"/>
    <property type="molecule type" value="Genomic_DNA"/>
</dbReference>
<dbReference type="Proteomes" id="UP000663882">
    <property type="component" value="Unassembled WGS sequence"/>
</dbReference>
<organism evidence="1 3">
    <name type="scientific">Rotaria sordida</name>
    <dbReference type="NCBI Taxonomy" id="392033"/>
    <lineage>
        <taxon>Eukaryota</taxon>
        <taxon>Metazoa</taxon>
        <taxon>Spiralia</taxon>
        <taxon>Gnathifera</taxon>
        <taxon>Rotifera</taxon>
        <taxon>Eurotatoria</taxon>
        <taxon>Bdelloidea</taxon>
        <taxon>Philodinida</taxon>
        <taxon>Philodinidae</taxon>
        <taxon>Rotaria</taxon>
    </lineage>
</organism>
<name>A0A814P011_9BILA</name>
<protein>
    <submittedName>
        <fullName evidence="1">Uncharacterized protein</fullName>
    </submittedName>
</protein>
<dbReference type="AlphaFoldDB" id="A0A814P011"/>
<evidence type="ECO:0000313" key="1">
    <source>
        <dbReference type="EMBL" id="CAF1099332.1"/>
    </source>
</evidence>
<dbReference type="EMBL" id="CAJOAX010005070">
    <property type="protein sequence ID" value="CAF3933568.1"/>
    <property type="molecule type" value="Genomic_DNA"/>
</dbReference>
<sequence length="172" mass="19991">MFKTHHFGLRRTKNNGSQVWICTPKLCNATITIYEYFIVKTWLIKADGNHEFEHQEKMSLNVYECIKSIKRRIEEEPIAPVPLLYYQQVKKFRQENDSGAAVPVFDRVKSSLCEYCSFQHPPIPKSLSTIDVSSQLTRTLMRNNLFFYNNRLASILTFASPTAIQLLDTNSH</sequence>
<dbReference type="Proteomes" id="UP000663823">
    <property type="component" value="Unassembled WGS sequence"/>
</dbReference>
<evidence type="ECO:0000313" key="3">
    <source>
        <dbReference type="Proteomes" id="UP000663882"/>
    </source>
</evidence>
<gene>
    <name evidence="2" type="ORF">OTI717_LOCUS25478</name>
    <name evidence="1" type="ORF">RFH988_LOCUS19227</name>
</gene>
<comment type="caution">
    <text evidence="1">The sequence shown here is derived from an EMBL/GenBank/DDBJ whole genome shotgun (WGS) entry which is preliminary data.</text>
</comment>
<proteinExistence type="predicted"/>
<evidence type="ECO:0000313" key="2">
    <source>
        <dbReference type="EMBL" id="CAF3933568.1"/>
    </source>
</evidence>
<reference evidence="1" key="1">
    <citation type="submission" date="2021-02" db="EMBL/GenBank/DDBJ databases">
        <authorList>
            <person name="Nowell W R."/>
        </authorList>
    </citation>
    <scope>NUCLEOTIDE SEQUENCE</scope>
</reference>
<accession>A0A814P011</accession>